<evidence type="ECO:0000313" key="2">
    <source>
        <dbReference type="EMBL" id="MFB6392671.1"/>
    </source>
</evidence>
<comment type="caution">
    <text evidence="2">The sequence shown here is derived from an EMBL/GenBank/DDBJ whole genome shotgun (WGS) entry which is preliminary data.</text>
</comment>
<evidence type="ECO:0000313" key="3">
    <source>
        <dbReference type="Proteomes" id="UP001582793"/>
    </source>
</evidence>
<feature type="compositionally biased region" description="Basic residues" evidence="1">
    <location>
        <begin position="1"/>
        <end position="10"/>
    </location>
</feature>
<name>A0ABV5CNQ8_9ACTN</name>
<dbReference type="Proteomes" id="UP001582793">
    <property type="component" value="Unassembled WGS sequence"/>
</dbReference>
<dbReference type="RefSeq" id="WP_375733387.1">
    <property type="nucleotide sequence ID" value="NZ_JBCGDC010000011.1"/>
</dbReference>
<feature type="region of interest" description="Disordered" evidence="1">
    <location>
        <begin position="1"/>
        <end position="24"/>
    </location>
</feature>
<gene>
    <name evidence="2" type="ORF">AAFH96_06065</name>
</gene>
<protein>
    <submittedName>
        <fullName evidence="2">Uncharacterized protein</fullName>
    </submittedName>
</protein>
<evidence type="ECO:0000256" key="1">
    <source>
        <dbReference type="SAM" id="MobiDB-lite"/>
    </source>
</evidence>
<keyword evidence="3" id="KW-1185">Reference proteome</keyword>
<proteinExistence type="predicted"/>
<organism evidence="2 3">
    <name type="scientific">Polymorphospora lycopeni</name>
    <dbReference type="NCBI Taxonomy" id="3140240"/>
    <lineage>
        <taxon>Bacteria</taxon>
        <taxon>Bacillati</taxon>
        <taxon>Actinomycetota</taxon>
        <taxon>Actinomycetes</taxon>
        <taxon>Micromonosporales</taxon>
        <taxon>Micromonosporaceae</taxon>
        <taxon>Polymorphospora</taxon>
    </lineage>
</organism>
<sequence length="79" mass="8972">MPPKRKKWQARHAGTTTNHSSQPKAYEALGDRARAYFANPTSISPHAEVWVDVGDSRGWRRYDEVNLAEWTHLAPAKEA</sequence>
<dbReference type="EMBL" id="JBCGDC010000011">
    <property type="protein sequence ID" value="MFB6392671.1"/>
    <property type="molecule type" value="Genomic_DNA"/>
</dbReference>
<reference evidence="2 3" key="1">
    <citation type="submission" date="2024-04" db="EMBL/GenBank/DDBJ databases">
        <title>Polymorphospora sp. isolated from Baiyangdian Lake in Xiong'an New Area.</title>
        <authorList>
            <person name="Zhang X."/>
            <person name="Liu J."/>
        </authorList>
    </citation>
    <scope>NUCLEOTIDE SEQUENCE [LARGE SCALE GENOMIC DNA]</scope>
    <source>
        <strain evidence="2 3">2-325</strain>
    </source>
</reference>
<accession>A0ABV5CNQ8</accession>
<feature type="compositionally biased region" description="Polar residues" evidence="1">
    <location>
        <begin position="14"/>
        <end position="23"/>
    </location>
</feature>